<keyword evidence="3" id="KW-0998">Cell outer membrane</keyword>
<dbReference type="KEGG" id="care:LT85_4904"/>
<dbReference type="Pfam" id="PF13488">
    <property type="entry name" value="Gly-zipper_Omp"/>
    <property type="match status" value="1"/>
</dbReference>
<name>A0A0A1FM66_9BURK</name>
<dbReference type="InterPro" id="IPR050330">
    <property type="entry name" value="Bact_OuterMem_StrucFunc"/>
</dbReference>
<reference evidence="8" key="1">
    <citation type="journal article" date="2014" name="Soil Biol. Biochem.">
        <title>Structure and function of bacterial communities in ageing soils: Insights from the Mendocino ecological staircase.</title>
        <authorList>
            <person name="Uroz S."/>
            <person name="Tech J.J."/>
            <person name="Sawaya N.A."/>
            <person name="Frey-Klett P."/>
            <person name="Leveau J.H.J."/>
        </authorList>
    </citation>
    <scope>NUCLEOTIDE SEQUENCE [LARGE SCALE GENOMIC DNA]</scope>
    <source>
        <strain evidence="8">Cal35</strain>
    </source>
</reference>
<dbReference type="RefSeq" id="WP_038494217.1">
    <property type="nucleotide sequence ID" value="NZ_CP009962.1"/>
</dbReference>
<feature type="chain" id="PRO_5001974454" evidence="5">
    <location>
        <begin position="22"/>
        <end position="231"/>
    </location>
</feature>
<evidence type="ECO:0000256" key="5">
    <source>
        <dbReference type="SAM" id="SignalP"/>
    </source>
</evidence>
<dbReference type="AlphaFoldDB" id="A0A0A1FM66"/>
<dbReference type="Gene3D" id="3.30.1330.60">
    <property type="entry name" value="OmpA-like domain"/>
    <property type="match status" value="1"/>
</dbReference>
<dbReference type="CDD" id="cd07185">
    <property type="entry name" value="OmpA_C-like"/>
    <property type="match status" value="1"/>
</dbReference>
<keyword evidence="5" id="KW-0732">Signal</keyword>
<evidence type="ECO:0000256" key="2">
    <source>
        <dbReference type="ARBA" id="ARBA00023136"/>
    </source>
</evidence>
<evidence type="ECO:0000313" key="7">
    <source>
        <dbReference type="EMBL" id="AIY44062.1"/>
    </source>
</evidence>
<evidence type="ECO:0000259" key="6">
    <source>
        <dbReference type="PROSITE" id="PS51123"/>
    </source>
</evidence>
<evidence type="ECO:0000256" key="1">
    <source>
        <dbReference type="ARBA" id="ARBA00004442"/>
    </source>
</evidence>
<dbReference type="PROSITE" id="PS51123">
    <property type="entry name" value="OMPA_2"/>
    <property type="match status" value="1"/>
</dbReference>
<feature type="domain" description="OmpA-like" evidence="6">
    <location>
        <begin position="101"/>
        <end position="218"/>
    </location>
</feature>
<dbReference type="GO" id="GO:0009279">
    <property type="term" value="C:cell outer membrane"/>
    <property type="evidence" value="ECO:0007669"/>
    <property type="project" value="UniProtKB-SubCell"/>
</dbReference>
<dbReference type="InterPro" id="IPR006665">
    <property type="entry name" value="OmpA-like"/>
</dbReference>
<proteinExistence type="predicted"/>
<dbReference type="EMBL" id="CP009962">
    <property type="protein sequence ID" value="AIY44062.1"/>
    <property type="molecule type" value="Genomic_DNA"/>
</dbReference>
<sequence length="231" mass="23378">MNKFKLGALVVAVAMATAGCADMSQTQQSTAMGAGAGAVLGGLVGGIAGPGGAGRTAAGAAIGAAIGAVGGNIWGKHQQDQKLAMERATAGTNVQVTQTADNRLKVNVPADTGFATGRADLNPALRPILDQLATTLVQNPASLVEVYGHTDSTGTDAINGPLSRQRAQNVASYLSSRGVAPNRITSDGLGSTQPLVANDTAANRAVNRRAEIFVREPAPQQGQPQPQARAY</sequence>
<dbReference type="Proteomes" id="UP000030302">
    <property type="component" value="Chromosome"/>
</dbReference>
<keyword evidence="8" id="KW-1185">Reference proteome</keyword>
<comment type="subcellular location">
    <subcellularLocation>
        <location evidence="1">Cell outer membrane</location>
    </subcellularLocation>
</comment>
<dbReference type="InterPro" id="IPR036737">
    <property type="entry name" value="OmpA-like_sf"/>
</dbReference>
<organism evidence="7 8">
    <name type="scientific">Collimonas arenae</name>
    <dbReference type="NCBI Taxonomy" id="279058"/>
    <lineage>
        <taxon>Bacteria</taxon>
        <taxon>Pseudomonadati</taxon>
        <taxon>Pseudomonadota</taxon>
        <taxon>Betaproteobacteria</taxon>
        <taxon>Burkholderiales</taxon>
        <taxon>Oxalobacteraceae</taxon>
        <taxon>Collimonas</taxon>
    </lineage>
</organism>
<dbReference type="PROSITE" id="PS51257">
    <property type="entry name" value="PROKAR_LIPOPROTEIN"/>
    <property type="match status" value="1"/>
</dbReference>
<accession>A0A0A1FM66</accession>
<evidence type="ECO:0000256" key="4">
    <source>
        <dbReference type="PROSITE-ProRule" id="PRU00473"/>
    </source>
</evidence>
<evidence type="ECO:0000256" key="3">
    <source>
        <dbReference type="ARBA" id="ARBA00023237"/>
    </source>
</evidence>
<dbReference type="InterPro" id="IPR039567">
    <property type="entry name" value="Gly-zipper"/>
</dbReference>
<protein>
    <submittedName>
        <fullName evidence="7">Outer membrane lipoprotein omp16</fullName>
    </submittedName>
</protein>
<dbReference type="PANTHER" id="PTHR30329">
    <property type="entry name" value="STATOR ELEMENT OF FLAGELLAR MOTOR COMPLEX"/>
    <property type="match status" value="1"/>
</dbReference>
<dbReference type="SUPFAM" id="SSF103088">
    <property type="entry name" value="OmpA-like"/>
    <property type="match status" value="1"/>
</dbReference>
<dbReference type="HOGENOM" id="CLU_016890_6_2_4"/>
<feature type="signal peptide" evidence="5">
    <location>
        <begin position="1"/>
        <end position="21"/>
    </location>
</feature>
<gene>
    <name evidence="7" type="ORF">LT85_4904</name>
</gene>
<dbReference type="PANTHER" id="PTHR30329:SF21">
    <property type="entry name" value="LIPOPROTEIN YIAD-RELATED"/>
    <property type="match status" value="1"/>
</dbReference>
<keyword evidence="7" id="KW-0449">Lipoprotein</keyword>
<dbReference type="PRINTS" id="PR01021">
    <property type="entry name" value="OMPADOMAIN"/>
</dbReference>
<dbReference type="InterPro" id="IPR006664">
    <property type="entry name" value="OMP_bac"/>
</dbReference>
<keyword evidence="2 4" id="KW-0472">Membrane</keyword>
<evidence type="ECO:0000313" key="8">
    <source>
        <dbReference type="Proteomes" id="UP000030302"/>
    </source>
</evidence>
<dbReference type="Pfam" id="PF00691">
    <property type="entry name" value="OmpA"/>
    <property type="match status" value="1"/>
</dbReference>
<dbReference type="STRING" id="279058.LT85_4904"/>
<dbReference type="OrthoDB" id="9782229at2"/>